<name>A0A7J5LMP7_BACSE</name>
<sequence>MRKINVMLPCCFSAIAPCIMLQQHVVFLVFQLRAVEPAAANPAVRSWQPQGPQLENGVFIVVRLHLSCCFSTKKNKESAVFVWEKRVRLRQKRMEEAGIFTLSCCCRFILGRK</sequence>
<reference evidence="1 2" key="1">
    <citation type="journal article" date="2019" name="Nat. Med.">
        <title>A library of human gut bacterial isolates paired with longitudinal multiomics data enables mechanistic microbiome research.</title>
        <authorList>
            <person name="Poyet M."/>
            <person name="Groussin M."/>
            <person name="Gibbons S.M."/>
            <person name="Avila-Pacheco J."/>
            <person name="Jiang X."/>
            <person name="Kearney S.M."/>
            <person name="Perrotta A.R."/>
            <person name="Berdy B."/>
            <person name="Zhao S."/>
            <person name="Lieberman T.D."/>
            <person name="Swanson P.K."/>
            <person name="Smith M."/>
            <person name="Roesemann S."/>
            <person name="Alexander J.E."/>
            <person name="Rich S.A."/>
            <person name="Livny J."/>
            <person name="Vlamakis H."/>
            <person name="Clish C."/>
            <person name="Bullock K."/>
            <person name="Deik A."/>
            <person name="Scott J."/>
            <person name="Pierce K.A."/>
            <person name="Xavier R.J."/>
            <person name="Alm E.J."/>
        </authorList>
    </citation>
    <scope>NUCLEOTIDE SEQUENCE [LARGE SCALE GENOMIC DNA]</scope>
    <source>
        <strain evidence="1 2">BIOML-A2</strain>
    </source>
</reference>
<evidence type="ECO:0000313" key="2">
    <source>
        <dbReference type="Proteomes" id="UP000431177"/>
    </source>
</evidence>
<dbReference type="EMBL" id="WCLA01000018">
    <property type="protein sequence ID" value="KAB5327423.1"/>
    <property type="molecule type" value="Genomic_DNA"/>
</dbReference>
<accession>A0A7J5LMP7</accession>
<dbReference type="Proteomes" id="UP000431177">
    <property type="component" value="Unassembled WGS sequence"/>
</dbReference>
<proteinExistence type="predicted"/>
<protein>
    <submittedName>
        <fullName evidence="1">Uncharacterized protein</fullName>
    </submittedName>
</protein>
<comment type="caution">
    <text evidence="1">The sequence shown here is derived from an EMBL/GenBank/DDBJ whole genome shotgun (WGS) entry which is preliminary data.</text>
</comment>
<organism evidence="1 2">
    <name type="scientific">Bacteroides stercoris</name>
    <dbReference type="NCBI Taxonomy" id="46506"/>
    <lineage>
        <taxon>Bacteria</taxon>
        <taxon>Pseudomonadati</taxon>
        <taxon>Bacteroidota</taxon>
        <taxon>Bacteroidia</taxon>
        <taxon>Bacteroidales</taxon>
        <taxon>Bacteroidaceae</taxon>
        <taxon>Bacteroides</taxon>
    </lineage>
</organism>
<dbReference type="AlphaFoldDB" id="A0A7J5LMP7"/>
<evidence type="ECO:0000313" key="1">
    <source>
        <dbReference type="EMBL" id="KAB5327423.1"/>
    </source>
</evidence>
<gene>
    <name evidence="1" type="ORF">F9950_09710</name>
</gene>